<dbReference type="Pfam" id="PF12480">
    <property type="entry name" value="GARIL_Rab2_bd"/>
    <property type="match status" value="1"/>
</dbReference>
<dbReference type="AlphaFoldDB" id="A0AAV0ACB2"/>
<proteinExistence type="inferred from homology"/>
<feature type="region of interest" description="Disordered" evidence="2">
    <location>
        <begin position="729"/>
        <end position="763"/>
    </location>
</feature>
<feature type="compositionally biased region" description="Polar residues" evidence="2">
    <location>
        <begin position="730"/>
        <end position="744"/>
    </location>
</feature>
<keyword evidence="5" id="KW-1185">Reference proteome</keyword>
<evidence type="ECO:0000256" key="1">
    <source>
        <dbReference type="ARBA" id="ARBA00038379"/>
    </source>
</evidence>
<protein>
    <submittedName>
        <fullName evidence="4">Fam71e2 protein</fullName>
    </submittedName>
</protein>
<evidence type="ECO:0000313" key="5">
    <source>
        <dbReference type="Proteomes" id="UP001152836"/>
    </source>
</evidence>
<feature type="compositionally biased region" description="Basic and acidic residues" evidence="2">
    <location>
        <begin position="547"/>
        <end position="559"/>
    </location>
</feature>
<reference evidence="4" key="1">
    <citation type="submission" date="2022-06" db="EMBL/GenBank/DDBJ databases">
        <authorList>
            <person name="Andreotti S."/>
            <person name="Wyler E."/>
        </authorList>
    </citation>
    <scope>NUCLEOTIDE SEQUENCE</scope>
</reference>
<evidence type="ECO:0000259" key="3">
    <source>
        <dbReference type="Pfam" id="PF12480"/>
    </source>
</evidence>
<evidence type="ECO:0000313" key="4">
    <source>
        <dbReference type="EMBL" id="CAH7406756.1"/>
    </source>
</evidence>
<feature type="compositionally biased region" description="Polar residues" evidence="2">
    <location>
        <begin position="396"/>
        <end position="410"/>
    </location>
</feature>
<name>A0AAV0ACB2_PHORO</name>
<feature type="domain" description="Golgi associated RAB2 interactor protein-like Rab2B-binding" evidence="3">
    <location>
        <begin position="98"/>
        <end position="164"/>
    </location>
</feature>
<organism evidence="4 5">
    <name type="scientific">Phodopus roborovskii</name>
    <name type="common">Roborovski's desert hamster</name>
    <name type="synonym">Cricetulus roborovskii</name>
    <dbReference type="NCBI Taxonomy" id="109678"/>
    <lineage>
        <taxon>Eukaryota</taxon>
        <taxon>Metazoa</taxon>
        <taxon>Chordata</taxon>
        <taxon>Craniata</taxon>
        <taxon>Vertebrata</taxon>
        <taxon>Euteleostomi</taxon>
        <taxon>Mammalia</taxon>
        <taxon>Eutheria</taxon>
        <taxon>Euarchontoglires</taxon>
        <taxon>Glires</taxon>
        <taxon>Rodentia</taxon>
        <taxon>Myomorpha</taxon>
        <taxon>Muroidea</taxon>
        <taxon>Cricetidae</taxon>
        <taxon>Cricetinae</taxon>
        <taxon>Phodopus</taxon>
    </lineage>
</organism>
<accession>A0AAV0ACB2</accession>
<feature type="region of interest" description="Disordered" evidence="2">
    <location>
        <begin position="378"/>
        <end position="569"/>
    </location>
</feature>
<feature type="compositionally biased region" description="Polar residues" evidence="2">
    <location>
        <begin position="515"/>
        <end position="528"/>
    </location>
</feature>
<dbReference type="GO" id="GO:0007286">
    <property type="term" value="P:spermatid development"/>
    <property type="evidence" value="ECO:0007669"/>
    <property type="project" value="UniProtKB-ARBA"/>
</dbReference>
<dbReference type="GO" id="GO:0005634">
    <property type="term" value="C:nucleus"/>
    <property type="evidence" value="ECO:0007669"/>
    <property type="project" value="TreeGrafter"/>
</dbReference>
<dbReference type="Proteomes" id="UP001152836">
    <property type="component" value="Unassembled WGS sequence"/>
</dbReference>
<comment type="caution">
    <text evidence="4">The sequence shown here is derived from an EMBL/GenBank/DDBJ whole genome shotgun (WGS) entry which is preliminary data.</text>
</comment>
<gene>
    <name evidence="4" type="primary">Fam71e2</name>
    <name evidence="4" type="ORF">PHOROB_LOCUS16730</name>
</gene>
<comment type="similarity">
    <text evidence="1">Belongs to the GARIN family.</text>
</comment>
<dbReference type="EMBL" id="CALSGD010001620">
    <property type="protein sequence ID" value="CAH7406756.1"/>
    <property type="molecule type" value="Genomic_DNA"/>
</dbReference>
<dbReference type="PANTHER" id="PTHR22574">
    <property type="match status" value="1"/>
</dbReference>
<evidence type="ECO:0000256" key="2">
    <source>
        <dbReference type="SAM" id="MobiDB-lite"/>
    </source>
</evidence>
<dbReference type="PANTHER" id="PTHR22574:SF12">
    <property type="entry name" value="GOLGI-ASSOCIATED RAB2 INTERACTOR PROTEIN 5B"/>
    <property type="match status" value="1"/>
</dbReference>
<dbReference type="InterPro" id="IPR022168">
    <property type="entry name" value="GARIL-like_Rab2B-bd"/>
</dbReference>
<sequence length="799" mass="87923">MKRLLNIRRTQPPQEPQKWVPILGELQKTLQKGEYLPLRPLPMFESNFVQVTNRGAPAFVHHQTNKLTMGVAASLPGLVLPDILLLARPPESRECSNLNLTRMIPLDLAHLYVHDLSSWRLKLRLITGRYYYLELDAPDHELSFLFDRWIRLINLLHEPTISWAPRTLNTSPLNTPVNGAPASTWRLQVGIQTTILDPSLSVSPGEATERTFPYKIFPSRKQRKTKTVKQRLRSQAVGDSLPLIWSHLQPAEHLEVTEKKSYLDACPDGSKTLIHVSEKASITIRTIFSIISGTMNQEQSSSKATTGRGHLIETPTQCVSHDSPDLPFMNSCDNMDTFLWMKDFEDLIDAESTTLSSSLHMAPYPPAFYIFPPSPSYPKSSDKARSKDPKKYVGPLSSQKAASVPVTSGKTPFILDKSSKVPGESAPAQKAPGLPAPSQKAPAPPWSAQKSSAIPSLSCKGPPSASHKAAPIPGPSRKTPVLVVPPQKNLPPIPKLLQAPQALQKAMPPKKDCQAPNTQSQKAPTVRSQRPPDSRAKAPGDASRLPAGDKLERKPEGKQEPAVLVGGQKTKVVDMKTQAMSLQLPNATTKKQSKEILISKTQEVTLEALKARGKVEDRAHKVKEETAVNLPDLKSKERETQKKWILTQKVAVEGPHIDDNRPFSVEGLALAKMMIMANSKEQHLKPATISLPTWFSVTSKGSPTSMLANLPFNSSPMTFPEQGHVKVMGQASSQTKVKENTQPQMEGKPPEDSLGLGGSDLGELSACENREMGEVTCKERSEETEQVWDIMLLAEGLLA</sequence>
<feature type="compositionally biased region" description="Basic and acidic residues" evidence="2">
    <location>
        <begin position="380"/>
        <end position="391"/>
    </location>
</feature>